<organism evidence="2 3">
    <name type="scientific">Clostridium porci</name>
    <dbReference type="NCBI Taxonomy" id="2605778"/>
    <lineage>
        <taxon>Bacteria</taxon>
        <taxon>Bacillati</taxon>
        <taxon>Bacillota</taxon>
        <taxon>Clostridia</taxon>
        <taxon>Eubacteriales</taxon>
        <taxon>Clostridiaceae</taxon>
        <taxon>Clostridium</taxon>
    </lineage>
</organism>
<dbReference type="RefSeq" id="WP_154471908.1">
    <property type="nucleotide sequence ID" value="NZ_VUMD01000006.1"/>
</dbReference>
<name>A0A7X2NKD9_9CLOT</name>
<dbReference type="EMBL" id="VUMD01000006">
    <property type="protein sequence ID" value="MSS36465.1"/>
    <property type="molecule type" value="Genomic_DNA"/>
</dbReference>
<dbReference type="AlphaFoldDB" id="A0A7X2NKD9"/>
<evidence type="ECO:0000313" key="3">
    <source>
        <dbReference type="Proteomes" id="UP000429958"/>
    </source>
</evidence>
<keyword evidence="1" id="KW-0732">Signal</keyword>
<evidence type="ECO:0000313" key="2">
    <source>
        <dbReference type="EMBL" id="MSS36465.1"/>
    </source>
</evidence>
<feature type="signal peptide" evidence="1">
    <location>
        <begin position="1"/>
        <end position="23"/>
    </location>
</feature>
<evidence type="ECO:0000256" key="1">
    <source>
        <dbReference type="SAM" id="SignalP"/>
    </source>
</evidence>
<gene>
    <name evidence="2" type="ORF">FYJ39_07760</name>
</gene>
<accession>A0A7X2NKD9</accession>
<reference evidence="2 3" key="1">
    <citation type="submission" date="2019-08" db="EMBL/GenBank/DDBJ databases">
        <title>In-depth cultivation of the pig gut microbiome towards novel bacterial diversity and tailored functional studies.</title>
        <authorList>
            <person name="Wylensek D."/>
            <person name="Hitch T.C.A."/>
            <person name="Clavel T."/>
        </authorList>
    </citation>
    <scope>NUCLEOTIDE SEQUENCE [LARGE SCALE GENOMIC DNA]</scope>
    <source>
        <strain evidence="2 3">WCA-389-WT-23D1</strain>
    </source>
</reference>
<sequence>MRKHKRAMAALLVVTLAASPVIGRFVVDSYAVRYDPNEKKTGLKLMWSEIPTTDGQGFGWPRKTYFEGGTGEFKDMNGRYTFCVANHTGQPPKGTEAWVSQALTITDYMNFSGNENVNYDGNQKDTMDKFAFCLAAAAAVAPGQQSLSDCRSMYSTTELQIMAQSVLLAIEGRMSRTADHEATVLTMDRAAAYKAYCNAMQYEYHLTPETWEGTTTQLNSSITEKLLAKREKFFNDCWDAAIVMYNAIQNTEAGVAANRIAATQNPANPNQYIATLPCYNLQSVWESYYKNIKLGGKDIGPGGWRIVKNEYNATTGNAEIIFEGPAGADFTKADFTIQFDNQGFLTDLSQPVLYEMDFTTNDQKMGFQTMFCAMQKDMSLTPGNPGGGGGGGGEGGEGSITLEVHRYKHSEDWQTTYNVDLRKLDSETGKPLKGSHWDILEYDTLGDWGDAGTQLGSTYLDHPKDEASTIGVKYNWANDSGTQFTRWEDEDACNRDDNVTGADGYLYETNTVGNPTSTKAHSDTYDYTYTKGYCTGHPKPIIEYYECNHEGGEDCDCDELNAELARLAEEAWQKQVDYCEQLAAEGGFFHTAEESISDAAKNELIADRDQFYDDFISLTYDYSAEEIAARDGYILHGNHTDDIPVERVVIHSSEYLSEKAERPPMLLF</sequence>
<dbReference type="Proteomes" id="UP000429958">
    <property type="component" value="Unassembled WGS sequence"/>
</dbReference>
<protein>
    <submittedName>
        <fullName evidence="2">Uncharacterized protein</fullName>
    </submittedName>
</protein>
<comment type="caution">
    <text evidence="2">The sequence shown here is derived from an EMBL/GenBank/DDBJ whole genome shotgun (WGS) entry which is preliminary data.</text>
</comment>
<proteinExistence type="predicted"/>
<feature type="chain" id="PRO_5030920359" evidence="1">
    <location>
        <begin position="24"/>
        <end position="668"/>
    </location>
</feature>
<keyword evidence="3" id="KW-1185">Reference proteome</keyword>